<sequence>MRKQRSRRRAAFTLLEVLLVLIILVIIGGIVTVNFVGIQKGAQDDTARTQLNNIKSGIKLYQLQVGTLPSSLEGLREKPNDIADPTRWKGPYFDEEIPADPWGNNYKYAPSGTGFELRSAGADGQEGSEDDVVVTSGTV</sequence>
<evidence type="ECO:0000256" key="5">
    <source>
        <dbReference type="ARBA" id="ARBA00022481"/>
    </source>
</evidence>
<gene>
    <name evidence="13" type="primary">xcpT_16</name>
    <name evidence="13" type="ORF">EC9_40910</name>
</gene>
<dbReference type="SUPFAM" id="SSF54523">
    <property type="entry name" value="Pili subunits"/>
    <property type="match status" value="1"/>
</dbReference>
<dbReference type="InterPro" id="IPR045584">
    <property type="entry name" value="Pilin-like"/>
</dbReference>
<evidence type="ECO:0000256" key="11">
    <source>
        <dbReference type="SAM" id="Phobius"/>
    </source>
</evidence>
<dbReference type="InterPro" id="IPR010054">
    <property type="entry name" value="Type2_sec_GspG"/>
</dbReference>
<keyword evidence="6" id="KW-0997">Cell inner membrane</keyword>
<keyword evidence="8 11" id="KW-1133">Transmembrane helix</keyword>
<dbReference type="Gene3D" id="3.30.700.10">
    <property type="entry name" value="Glycoprotein, Type 4 Pilin"/>
    <property type="match status" value="1"/>
</dbReference>
<keyword evidence="4" id="KW-1003">Cell membrane</keyword>
<evidence type="ECO:0000313" key="14">
    <source>
        <dbReference type="Proteomes" id="UP000319557"/>
    </source>
</evidence>
<evidence type="ECO:0000256" key="8">
    <source>
        <dbReference type="ARBA" id="ARBA00022989"/>
    </source>
</evidence>
<evidence type="ECO:0000256" key="9">
    <source>
        <dbReference type="ARBA" id="ARBA00023136"/>
    </source>
</evidence>
<dbReference type="RefSeq" id="WP_145347825.1">
    <property type="nucleotide sequence ID" value="NZ_CP036261.1"/>
</dbReference>
<dbReference type="InterPro" id="IPR012902">
    <property type="entry name" value="N_methyl_site"/>
</dbReference>
<feature type="region of interest" description="Disordered" evidence="10">
    <location>
        <begin position="117"/>
        <end position="139"/>
    </location>
</feature>
<dbReference type="NCBIfam" id="TIGR01710">
    <property type="entry name" value="typeII_sec_gspG"/>
    <property type="match status" value="1"/>
</dbReference>
<protein>
    <recommendedName>
        <fullName evidence="3">Type II secretion system core protein G</fullName>
    </recommendedName>
</protein>
<keyword evidence="5" id="KW-0488">Methylation</keyword>
<evidence type="ECO:0000256" key="6">
    <source>
        <dbReference type="ARBA" id="ARBA00022519"/>
    </source>
</evidence>
<name>A0A517M4U5_9BACT</name>
<dbReference type="GO" id="GO:0005886">
    <property type="term" value="C:plasma membrane"/>
    <property type="evidence" value="ECO:0007669"/>
    <property type="project" value="UniProtKB-SubCell"/>
</dbReference>
<dbReference type="NCBIfam" id="TIGR02532">
    <property type="entry name" value="IV_pilin_GFxxxE"/>
    <property type="match status" value="1"/>
</dbReference>
<proteinExistence type="inferred from homology"/>
<evidence type="ECO:0000256" key="4">
    <source>
        <dbReference type="ARBA" id="ARBA00022475"/>
    </source>
</evidence>
<dbReference type="PRINTS" id="PR00813">
    <property type="entry name" value="BCTERIALGSPG"/>
</dbReference>
<reference evidence="13 14" key="1">
    <citation type="submission" date="2019-02" db="EMBL/GenBank/DDBJ databases">
        <title>Deep-cultivation of Planctomycetes and their phenomic and genomic characterization uncovers novel biology.</title>
        <authorList>
            <person name="Wiegand S."/>
            <person name="Jogler M."/>
            <person name="Boedeker C."/>
            <person name="Pinto D."/>
            <person name="Vollmers J."/>
            <person name="Rivas-Marin E."/>
            <person name="Kohn T."/>
            <person name="Peeters S.H."/>
            <person name="Heuer A."/>
            <person name="Rast P."/>
            <person name="Oberbeckmann S."/>
            <person name="Bunk B."/>
            <person name="Jeske O."/>
            <person name="Meyerdierks A."/>
            <person name="Storesund J.E."/>
            <person name="Kallscheuer N."/>
            <person name="Luecker S."/>
            <person name="Lage O.M."/>
            <person name="Pohl T."/>
            <person name="Merkel B.J."/>
            <person name="Hornburger P."/>
            <person name="Mueller R.-W."/>
            <person name="Bruemmer F."/>
            <person name="Labrenz M."/>
            <person name="Spormann A.M."/>
            <person name="Op den Camp H."/>
            <person name="Overmann J."/>
            <person name="Amann R."/>
            <person name="Jetten M.S.M."/>
            <person name="Mascher T."/>
            <person name="Medema M.H."/>
            <person name="Devos D.P."/>
            <person name="Kaster A.-K."/>
            <person name="Ovreas L."/>
            <person name="Rohde M."/>
            <person name="Galperin M.Y."/>
            <person name="Jogler C."/>
        </authorList>
    </citation>
    <scope>NUCLEOTIDE SEQUENCE [LARGE SCALE GENOMIC DNA]</scope>
    <source>
        <strain evidence="13 14">EC9</strain>
    </source>
</reference>
<keyword evidence="14" id="KW-1185">Reference proteome</keyword>
<accession>A0A517M4U5</accession>
<evidence type="ECO:0000256" key="10">
    <source>
        <dbReference type="SAM" id="MobiDB-lite"/>
    </source>
</evidence>
<dbReference type="AlphaFoldDB" id="A0A517M4U5"/>
<evidence type="ECO:0000256" key="2">
    <source>
        <dbReference type="ARBA" id="ARBA00009984"/>
    </source>
</evidence>
<evidence type="ECO:0000256" key="1">
    <source>
        <dbReference type="ARBA" id="ARBA00004377"/>
    </source>
</evidence>
<dbReference type="GO" id="GO:0015627">
    <property type="term" value="C:type II protein secretion system complex"/>
    <property type="evidence" value="ECO:0007669"/>
    <property type="project" value="InterPro"/>
</dbReference>
<keyword evidence="7 11" id="KW-0812">Transmembrane</keyword>
<evidence type="ECO:0000313" key="13">
    <source>
        <dbReference type="EMBL" id="QDS89890.1"/>
    </source>
</evidence>
<feature type="transmembrane region" description="Helical" evidence="11">
    <location>
        <begin position="12"/>
        <end position="36"/>
    </location>
</feature>
<dbReference type="OrthoDB" id="9795612at2"/>
<comment type="subcellular location">
    <subcellularLocation>
        <location evidence="1">Cell inner membrane</location>
        <topology evidence="1">Single-pass membrane protein</topology>
    </subcellularLocation>
</comment>
<feature type="domain" description="Type II secretion system protein GspG C-terminal" evidence="12">
    <location>
        <begin position="36"/>
        <end position="131"/>
    </location>
</feature>
<dbReference type="Pfam" id="PF07963">
    <property type="entry name" value="N_methyl"/>
    <property type="match status" value="1"/>
</dbReference>
<dbReference type="Pfam" id="PF08334">
    <property type="entry name" value="T2SSG"/>
    <property type="match status" value="1"/>
</dbReference>
<dbReference type="InterPro" id="IPR000983">
    <property type="entry name" value="Bac_GSPG_pilin"/>
</dbReference>
<dbReference type="EMBL" id="CP036261">
    <property type="protein sequence ID" value="QDS89890.1"/>
    <property type="molecule type" value="Genomic_DNA"/>
</dbReference>
<evidence type="ECO:0000259" key="12">
    <source>
        <dbReference type="Pfam" id="PF08334"/>
    </source>
</evidence>
<organism evidence="13 14">
    <name type="scientific">Rosistilla ulvae</name>
    <dbReference type="NCBI Taxonomy" id="1930277"/>
    <lineage>
        <taxon>Bacteria</taxon>
        <taxon>Pseudomonadati</taxon>
        <taxon>Planctomycetota</taxon>
        <taxon>Planctomycetia</taxon>
        <taxon>Pirellulales</taxon>
        <taxon>Pirellulaceae</taxon>
        <taxon>Rosistilla</taxon>
    </lineage>
</organism>
<evidence type="ECO:0000256" key="3">
    <source>
        <dbReference type="ARBA" id="ARBA00020042"/>
    </source>
</evidence>
<dbReference type="GO" id="GO:0015628">
    <property type="term" value="P:protein secretion by the type II secretion system"/>
    <property type="evidence" value="ECO:0007669"/>
    <property type="project" value="InterPro"/>
</dbReference>
<evidence type="ECO:0000256" key="7">
    <source>
        <dbReference type="ARBA" id="ARBA00022692"/>
    </source>
</evidence>
<dbReference type="Proteomes" id="UP000319557">
    <property type="component" value="Chromosome"/>
</dbReference>
<dbReference type="KEGG" id="ruv:EC9_40910"/>
<keyword evidence="9 11" id="KW-0472">Membrane</keyword>
<dbReference type="InterPro" id="IPR013545">
    <property type="entry name" value="T2SS_protein-GspG_C"/>
</dbReference>
<comment type="similarity">
    <text evidence="2">Belongs to the GSP G family.</text>
</comment>